<evidence type="ECO:0000256" key="1">
    <source>
        <dbReference type="ARBA" id="ARBA00004173"/>
    </source>
</evidence>
<keyword evidence="4 6" id="KW-0809">Transit peptide</keyword>
<sequence>MKLPRHIPPGLCRWYSKPAFLFVPNNEKYVFENEKLTPEQNDAAIPSKPIIESAIKYHHDMKNPEDVADVVTKFEFNDYLVSALSRNATLFGGSNHKFVIKGESSQGISLYYSNMAKNWVDIFNGQIIQLSDITAKNDDLNLSSNMDQISQKYHESFNIDDLEQFYKSLGATVASGAMEYFEVRGNGAPSFETASVFLIKHVKQEELSVLLSYIEAKLENCSLQGCSEILKAFIDRARSSNSTTSQGPLMMSLYTNAVGLFPPILSSLSPDQLDNLAYLLSKHGNTEQSKVILGTLIQEQKLCPSQDTLDAYVSQLENRKDTLSYGEFVTELNILKPAFFHARLTPTIFKVLLGVVTDRTELDQLLRLVRVKSGELVKEFHYEILAKTVEVQKGLTGLEKDIQLTQMVRLLVDENVKFGEKALGMLRKAYFKESNVESLKSLN</sequence>
<comment type="subcellular location">
    <subcellularLocation>
        <location evidence="1 6">Mitochondrion</location>
    </subcellularLocation>
</comment>
<dbReference type="EMBL" id="KV453909">
    <property type="protein sequence ID" value="ODV81785.1"/>
    <property type="molecule type" value="Genomic_DNA"/>
</dbReference>
<accession>A0A1E4SQL4</accession>
<dbReference type="STRING" id="984487.A0A1E4SQL4"/>
<dbReference type="Proteomes" id="UP000094285">
    <property type="component" value="Unassembled WGS sequence"/>
</dbReference>
<gene>
    <name evidence="7" type="ORF">CANTADRAFT_24586</name>
</gene>
<evidence type="ECO:0000256" key="5">
    <source>
        <dbReference type="ARBA" id="ARBA00023128"/>
    </source>
</evidence>
<dbReference type="GeneID" id="30981296"/>
<keyword evidence="3 6" id="KW-0810">Translation regulation</keyword>
<evidence type="ECO:0000256" key="6">
    <source>
        <dbReference type="RuleBase" id="RU362136"/>
    </source>
</evidence>
<dbReference type="OrthoDB" id="4094059at2759"/>
<dbReference type="AlphaFoldDB" id="A0A1E4SQL4"/>
<comment type="similarity">
    <text evidence="2 6">Belongs to the AEP1 family.</text>
</comment>
<keyword evidence="5 6" id="KW-0496">Mitochondrion</keyword>
<dbReference type="Pfam" id="PF17049">
    <property type="entry name" value="AEP1"/>
    <property type="match status" value="1"/>
</dbReference>
<dbReference type="RefSeq" id="XP_020066907.1">
    <property type="nucleotide sequence ID" value="XM_020207159.1"/>
</dbReference>
<dbReference type="GO" id="GO:0045182">
    <property type="term" value="F:translation regulator activity"/>
    <property type="evidence" value="ECO:0007669"/>
    <property type="project" value="InterPro"/>
</dbReference>
<reference evidence="8" key="1">
    <citation type="submission" date="2016-05" db="EMBL/GenBank/DDBJ databases">
        <title>Comparative genomics of biotechnologically important yeasts.</title>
        <authorList>
            <consortium name="DOE Joint Genome Institute"/>
            <person name="Riley R."/>
            <person name="Haridas S."/>
            <person name="Wolfe K.H."/>
            <person name="Lopes M.R."/>
            <person name="Hittinger C.T."/>
            <person name="Goker M."/>
            <person name="Salamov A."/>
            <person name="Wisecaver J."/>
            <person name="Long T.M."/>
            <person name="Aerts A.L."/>
            <person name="Barry K."/>
            <person name="Choi C."/>
            <person name="Clum A."/>
            <person name="Coughlan A.Y."/>
            <person name="Deshpande S."/>
            <person name="Douglass A.P."/>
            <person name="Hanson S.J."/>
            <person name="Klenk H.-P."/>
            <person name="Labutti K."/>
            <person name="Lapidus A."/>
            <person name="Lindquist E."/>
            <person name="Lipzen A."/>
            <person name="Meier-Kolthoff J.P."/>
            <person name="Ohm R.A."/>
            <person name="Otillar R.P."/>
            <person name="Pangilinan J."/>
            <person name="Peng Y."/>
            <person name="Rokas A."/>
            <person name="Rosa C.A."/>
            <person name="Scheuner C."/>
            <person name="Sibirny A.A."/>
            <person name="Slot J.C."/>
            <person name="Stielow J.B."/>
            <person name="Sun H."/>
            <person name="Kurtzman C.P."/>
            <person name="Blackwell M."/>
            <person name="Grigoriev I.V."/>
            <person name="Jeffries T.W."/>
        </authorList>
    </citation>
    <scope>NUCLEOTIDE SEQUENCE [LARGE SCALE GENOMIC DNA]</scope>
    <source>
        <strain evidence="8">NRRL Y-17324</strain>
    </source>
</reference>
<evidence type="ECO:0000313" key="7">
    <source>
        <dbReference type="EMBL" id="ODV81785.1"/>
    </source>
</evidence>
<organism evidence="7 8">
    <name type="scientific">Suhomyces tanzawaensis NRRL Y-17324</name>
    <dbReference type="NCBI Taxonomy" id="984487"/>
    <lineage>
        <taxon>Eukaryota</taxon>
        <taxon>Fungi</taxon>
        <taxon>Dikarya</taxon>
        <taxon>Ascomycota</taxon>
        <taxon>Saccharomycotina</taxon>
        <taxon>Pichiomycetes</taxon>
        <taxon>Debaryomycetaceae</taxon>
        <taxon>Suhomyces</taxon>
    </lineage>
</organism>
<evidence type="ECO:0000313" key="8">
    <source>
        <dbReference type="Proteomes" id="UP000094285"/>
    </source>
</evidence>
<protein>
    <recommendedName>
        <fullName evidence="6">ATPase expression protein 1</fullName>
    </recommendedName>
</protein>
<dbReference type="InterPro" id="IPR031467">
    <property type="entry name" value="Aep1"/>
</dbReference>
<name>A0A1E4SQL4_9ASCO</name>
<evidence type="ECO:0000256" key="4">
    <source>
        <dbReference type="ARBA" id="ARBA00022946"/>
    </source>
</evidence>
<dbReference type="GO" id="GO:0005739">
    <property type="term" value="C:mitochondrion"/>
    <property type="evidence" value="ECO:0007669"/>
    <property type="project" value="UniProtKB-SubCell"/>
</dbReference>
<keyword evidence="8" id="KW-1185">Reference proteome</keyword>
<evidence type="ECO:0000256" key="2">
    <source>
        <dbReference type="ARBA" id="ARBA00008176"/>
    </source>
</evidence>
<proteinExistence type="inferred from homology"/>
<comment type="function">
    <text evidence="6">Required for translation of the mitochondrial OLI1 transcript encoding subunit 9 of mitochondrial ATP synthase.</text>
</comment>
<evidence type="ECO:0000256" key="3">
    <source>
        <dbReference type="ARBA" id="ARBA00022845"/>
    </source>
</evidence>